<reference evidence="1" key="1">
    <citation type="journal article" date="2020" name="Nature">
        <title>Giant virus diversity and host interactions through global metagenomics.</title>
        <authorList>
            <person name="Schulz F."/>
            <person name="Roux S."/>
            <person name="Paez-Espino D."/>
            <person name="Jungbluth S."/>
            <person name="Walsh D.A."/>
            <person name="Denef V.J."/>
            <person name="McMahon K.D."/>
            <person name="Konstantinidis K.T."/>
            <person name="Eloe-Fadrosh E.A."/>
            <person name="Kyrpides N.C."/>
            <person name="Woyke T."/>
        </authorList>
    </citation>
    <scope>NUCLEOTIDE SEQUENCE</scope>
    <source>
        <strain evidence="1">GVMAG-M-3300023179-150</strain>
    </source>
</reference>
<organism evidence="1">
    <name type="scientific">viral metagenome</name>
    <dbReference type="NCBI Taxonomy" id="1070528"/>
    <lineage>
        <taxon>unclassified sequences</taxon>
        <taxon>metagenomes</taxon>
        <taxon>organismal metagenomes</taxon>
    </lineage>
</organism>
<proteinExistence type="predicted"/>
<sequence>MFKFEKWSIQQKLIGLIVLAFCLCWFLRSNAIERFIDGDFCDKCPDRLLTDGNKYYLLNTKLPINKTNPIIFNSLDDYSNNKPTMCPQLNPITKDNEPVLPLQHKCNRENALTDVKYNECSYGIYDRSTKEECKKIIEDNKEVNLAINRCMMDQIIKNNTQLNPFS</sequence>
<dbReference type="AlphaFoldDB" id="A0A6C0E8B8"/>
<protein>
    <submittedName>
        <fullName evidence="1">Uncharacterized protein</fullName>
    </submittedName>
</protein>
<accession>A0A6C0E8B8</accession>
<evidence type="ECO:0000313" key="1">
    <source>
        <dbReference type="EMBL" id="QHT24509.1"/>
    </source>
</evidence>
<dbReference type="EMBL" id="MN739746">
    <property type="protein sequence ID" value="QHT24509.1"/>
    <property type="molecule type" value="Genomic_DNA"/>
</dbReference>
<name>A0A6C0E8B8_9ZZZZ</name>